<evidence type="ECO:0000256" key="1">
    <source>
        <dbReference type="ARBA" id="ARBA00004191"/>
    </source>
</evidence>
<evidence type="ECO:0000256" key="6">
    <source>
        <dbReference type="ARBA" id="ARBA00023295"/>
    </source>
</evidence>
<dbReference type="SUPFAM" id="SSF51126">
    <property type="entry name" value="Pectin lyase-like"/>
    <property type="match status" value="2"/>
</dbReference>
<keyword evidence="11" id="KW-1185">Reference proteome</keyword>
<dbReference type="Gramene" id="OE9A017767T1">
    <property type="protein sequence ID" value="OE9A017767C1"/>
    <property type="gene ID" value="OE9A017767"/>
</dbReference>
<comment type="subcellular location">
    <subcellularLocation>
        <location evidence="1">Secreted</location>
        <location evidence="1">Cell wall</location>
    </subcellularLocation>
</comment>
<evidence type="ECO:0000313" key="10">
    <source>
        <dbReference type="EMBL" id="CAA2964554.1"/>
    </source>
</evidence>
<keyword evidence="4" id="KW-0964">Secreted</keyword>
<dbReference type="GO" id="GO:0071555">
    <property type="term" value="P:cell wall organization"/>
    <property type="evidence" value="ECO:0007669"/>
    <property type="project" value="UniProtKB-KW"/>
</dbReference>
<evidence type="ECO:0000256" key="7">
    <source>
        <dbReference type="ARBA" id="ARBA00023316"/>
    </source>
</evidence>
<comment type="similarity">
    <text evidence="2 9">Belongs to the glycosyl hydrolase 28 family.</text>
</comment>
<keyword evidence="5 9" id="KW-0378">Hydrolase</keyword>
<organism evidence="10 11">
    <name type="scientific">Olea europaea subsp. europaea</name>
    <dbReference type="NCBI Taxonomy" id="158383"/>
    <lineage>
        <taxon>Eukaryota</taxon>
        <taxon>Viridiplantae</taxon>
        <taxon>Streptophyta</taxon>
        <taxon>Embryophyta</taxon>
        <taxon>Tracheophyta</taxon>
        <taxon>Spermatophyta</taxon>
        <taxon>Magnoliopsida</taxon>
        <taxon>eudicotyledons</taxon>
        <taxon>Gunneridae</taxon>
        <taxon>Pentapetalae</taxon>
        <taxon>asterids</taxon>
        <taxon>lamiids</taxon>
        <taxon>Lamiales</taxon>
        <taxon>Oleaceae</taxon>
        <taxon>Oleeae</taxon>
        <taxon>Olea</taxon>
    </lineage>
</organism>
<dbReference type="Pfam" id="PF00295">
    <property type="entry name" value="Glyco_hydro_28"/>
    <property type="match status" value="2"/>
</dbReference>
<keyword evidence="6 9" id="KW-0326">Glycosidase</keyword>
<keyword evidence="3" id="KW-0134">Cell wall</keyword>
<dbReference type="InterPro" id="IPR006626">
    <property type="entry name" value="PbH1"/>
</dbReference>
<dbReference type="InterPro" id="IPR012334">
    <property type="entry name" value="Pectin_lyas_fold"/>
</dbReference>
<dbReference type="PROSITE" id="PS00502">
    <property type="entry name" value="POLYGALACTURONASE"/>
    <property type="match status" value="2"/>
</dbReference>
<protein>
    <submittedName>
        <fullName evidence="10">Polygalacturonase QRT2-like</fullName>
    </submittedName>
</protein>
<keyword evidence="7" id="KW-0961">Cell wall biogenesis/degradation</keyword>
<dbReference type="InterPro" id="IPR000743">
    <property type="entry name" value="Glyco_hydro_28"/>
</dbReference>
<dbReference type="SMART" id="SM00710">
    <property type="entry name" value="PbH1"/>
    <property type="match status" value="12"/>
</dbReference>
<evidence type="ECO:0000256" key="8">
    <source>
        <dbReference type="PROSITE-ProRule" id="PRU10052"/>
    </source>
</evidence>
<sequence length="705" mass="77094">MYSICILLGLSACFKVNFMDFLALIFFVGLASSRFSSLNTALGNENYFNVIDYGTRSEGVTDDSQAFLKAWDAACSSAVENPRVIIPQKTFFVNPIKFRGPCKATKITFTILGTIIAPNWPIAWDGLDSSQWLAFDNVNGLNVDGFGTIDGQGKGWWDQSCRYHSQLALKFLSCNGSSLSNTNFINSPQTHVLIKGCNEFEVNNVVIESPRNSPNTDGIHIHSSHNLQITNSKIGSGDDCISIGDYVSNVEISNIMCGPGHGISIGSLGRGGNYVKVEKIHISNAQFEGTTNGARIKTWQVGKGYVRNVTFENLIFMSVKNPIIIDQNYCVPRGSCKQRFLTIFPYCVKETGVRISDVTYKNMYGTSSTKIAINLNCSQSVPCSGIFMQSIQLESAHAGKQVTANCRSAFETPNAKIIRTISDWKKKNTIQTLRPSKAEEQKRRQIIRENKVASTALKFLSCNGSSLSNTNFINSPQTHVLIKGCNEFEVNNVVIESPRNSPNTDGIHIHSSHNLQITNSKIGSGDDCISIGDYVSNVEISNIMCGPGHGISIGSLGRGGNYVKVEKIHISNAQFEGTTNGARIKTWQVGKGYVRNVTFENLIFMSVKNPIIIDQNYCVPRGSCKQQETGVRISDVTYKNMYGTSSTKIAINLNCSQSVPCSGIFMQSIQLESAHVGKQVTANCSSAFGEEENVSPGPCLLKTTP</sequence>
<dbReference type="GO" id="GO:0005975">
    <property type="term" value="P:carbohydrate metabolic process"/>
    <property type="evidence" value="ECO:0007669"/>
    <property type="project" value="InterPro"/>
</dbReference>
<feature type="active site" evidence="8">
    <location>
        <position position="549"/>
    </location>
</feature>
<reference evidence="10 11" key="1">
    <citation type="submission" date="2019-12" db="EMBL/GenBank/DDBJ databases">
        <authorList>
            <person name="Alioto T."/>
            <person name="Alioto T."/>
            <person name="Gomez Garrido J."/>
        </authorList>
    </citation>
    <scope>NUCLEOTIDE SEQUENCE [LARGE SCALE GENOMIC DNA]</scope>
</reference>
<gene>
    <name evidence="10" type="ORF">OLEA9_A017767</name>
</gene>
<dbReference type="PANTHER" id="PTHR31375">
    <property type="match status" value="1"/>
</dbReference>
<evidence type="ECO:0000256" key="3">
    <source>
        <dbReference type="ARBA" id="ARBA00022512"/>
    </source>
</evidence>
<dbReference type="InterPro" id="IPR011050">
    <property type="entry name" value="Pectin_lyase_fold/virulence"/>
</dbReference>
<accession>A0A8S0QA43</accession>
<dbReference type="Gene3D" id="2.160.20.10">
    <property type="entry name" value="Single-stranded right-handed beta-helix, Pectin lyase-like"/>
    <property type="match status" value="2"/>
</dbReference>
<evidence type="ECO:0000256" key="2">
    <source>
        <dbReference type="ARBA" id="ARBA00008834"/>
    </source>
</evidence>
<dbReference type="OrthoDB" id="187139at2759"/>
<comment type="caution">
    <text evidence="10">The sequence shown here is derived from an EMBL/GenBank/DDBJ whole genome shotgun (WGS) entry which is preliminary data.</text>
</comment>
<dbReference type="EMBL" id="CACTIH010001825">
    <property type="protein sequence ID" value="CAA2964554.1"/>
    <property type="molecule type" value="Genomic_DNA"/>
</dbReference>
<evidence type="ECO:0000256" key="9">
    <source>
        <dbReference type="RuleBase" id="RU361169"/>
    </source>
</evidence>
<evidence type="ECO:0000256" key="4">
    <source>
        <dbReference type="ARBA" id="ARBA00022525"/>
    </source>
</evidence>
<feature type="active site" evidence="8">
    <location>
        <position position="261"/>
    </location>
</feature>
<evidence type="ECO:0000256" key="5">
    <source>
        <dbReference type="ARBA" id="ARBA00022801"/>
    </source>
</evidence>
<dbReference type="Proteomes" id="UP000594638">
    <property type="component" value="Unassembled WGS sequence"/>
</dbReference>
<dbReference type="AlphaFoldDB" id="A0A8S0QA43"/>
<evidence type="ECO:0000313" key="11">
    <source>
        <dbReference type="Proteomes" id="UP000594638"/>
    </source>
</evidence>
<dbReference type="FunFam" id="2.160.20.10:FF:000056">
    <property type="entry name" value="Pectin lyase-like superfamily protein"/>
    <property type="match status" value="1"/>
</dbReference>
<proteinExistence type="inferred from homology"/>
<dbReference type="GO" id="GO:0004650">
    <property type="term" value="F:polygalacturonase activity"/>
    <property type="evidence" value="ECO:0007669"/>
    <property type="project" value="InterPro"/>
</dbReference>
<name>A0A8S0QA43_OLEEU</name>